<name>A0A4R4TMA9_9ACTN</name>
<protein>
    <submittedName>
        <fullName evidence="1">Uncharacterized protein</fullName>
    </submittedName>
</protein>
<sequence length="466" mass="52181">MLAKRKSLRDVARERDRDVRAEYLRSLINARQLVVNRVYFYNNHAISRDLLQDGAERDAHRRLLADGTLVPFLVGEHEPTDRPQQVDVVEDAFVAWQETVAGMAASERMTCLRLSWNDERNSRNTRSALVDPFAARVQGLTAKDIPLLADQLGVPARDTGAFAEHIGRIVEWSNARRVRGEAVNRGLLYEEFVTVPGSPVADGRYDRSRPFSGETKQLLDLVYNVNLADALGMYPLTPSGSLRRLVLQEWRDVRVTASGETIRDPEQLAGFLRRLAFATVQDRLTPASLDELTLQDVWRLRQSGAWHAYIAAFTRLTADPAHFEDHIREVFSHYATLNSEIIRLAAERPQAGSSRWSPVVEVVITIGGATFSAVSGNEIWALIGGIGSVTADQLGGSVQLMLRNRTTGRREQKFARELATVQLDGLAEWRRLHELVRAIPGYEERPAVGAATSSTTIQETYDVPEY</sequence>
<dbReference type="AlphaFoldDB" id="A0A4R4TMA9"/>
<proteinExistence type="predicted"/>
<keyword evidence="2" id="KW-1185">Reference proteome</keyword>
<evidence type="ECO:0000313" key="1">
    <source>
        <dbReference type="EMBL" id="TDC79087.1"/>
    </source>
</evidence>
<dbReference type="Proteomes" id="UP000295345">
    <property type="component" value="Unassembled WGS sequence"/>
</dbReference>
<comment type="caution">
    <text evidence="1">The sequence shown here is derived from an EMBL/GenBank/DDBJ whole genome shotgun (WGS) entry which is preliminary data.</text>
</comment>
<evidence type="ECO:0000313" key="2">
    <source>
        <dbReference type="Proteomes" id="UP000295345"/>
    </source>
</evidence>
<dbReference type="OrthoDB" id="3322815at2"/>
<accession>A0A4R4TMA9</accession>
<organism evidence="1 2">
    <name type="scientific">Streptomyces hainanensis</name>
    <dbReference type="NCBI Taxonomy" id="402648"/>
    <lineage>
        <taxon>Bacteria</taxon>
        <taxon>Bacillati</taxon>
        <taxon>Actinomycetota</taxon>
        <taxon>Actinomycetes</taxon>
        <taxon>Kitasatosporales</taxon>
        <taxon>Streptomycetaceae</taxon>
        <taxon>Streptomyces</taxon>
    </lineage>
</organism>
<gene>
    <name evidence="1" type="ORF">E1283_03535</name>
</gene>
<reference evidence="1 2" key="1">
    <citation type="submission" date="2019-03" db="EMBL/GenBank/DDBJ databases">
        <title>Draft genome sequences of novel Actinobacteria.</title>
        <authorList>
            <person name="Sahin N."/>
            <person name="Ay H."/>
            <person name="Saygin H."/>
        </authorList>
    </citation>
    <scope>NUCLEOTIDE SEQUENCE [LARGE SCALE GENOMIC DNA]</scope>
    <source>
        <strain evidence="1 2">DSM 41900</strain>
    </source>
</reference>
<dbReference type="EMBL" id="SMKI01000022">
    <property type="protein sequence ID" value="TDC79087.1"/>
    <property type="molecule type" value="Genomic_DNA"/>
</dbReference>